<evidence type="ECO:0000313" key="7">
    <source>
        <dbReference type="Proteomes" id="UP000759131"/>
    </source>
</evidence>
<dbReference type="FunFam" id="3.40.50.300:FF:000646">
    <property type="entry name" value="U5 small nuclear ribonucleoprotein component"/>
    <property type="match status" value="1"/>
</dbReference>
<dbReference type="GO" id="GO:0005829">
    <property type="term" value="C:cytosol"/>
    <property type="evidence" value="ECO:0007669"/>
    <property type="project" value="TreeGrafter"/>
</dbReference>
<dbReference type="PANTHER" id="PTHR42908">
    <property type="entry name" value="TRANSLATION ELONGATION FACTOR-RELATED"/>
    <property type="match status" value="1"/>
</dbReference>
<gene>
    <name evidence="6" type="ORF">OSB1V03_LOCUS10779</name>
</gene>
<evidence type="ECO:0000256" key="3">
    <source>
        <dbReference type="ARBA" id="ARBA00023187"/>
    </source>
</evidence>
<protein>
    <recommendedName>
        <fullName evidence="5">Tr-type G domain-containing protein</fullName>
    </recommendedName>
</protein>
<dbReference type="PRINTS" id="PR00315">
    <property type="entry name" value="ELONGATNFCT"/>
</dbReference>
<dbReference type="Gene3D" id="3.40.50.300">
    <property type="entry name" value="P-loop containing nucleotide triphosphate hydrolases"/>
    <property type="match status" value="1"/>
</dbReference>
<dbReference type="GO" id="GO:0003924">
    <property type="term" value="F:GTPase activity"/>
    <property type="evidence" value="ECO:0007669"/>
    <property type="project" value="InterPro"/>
</dbReference>
<name>A0A7R9Q313_9ACAR</name>
<dbReference type="Proteomes" id="UP000759131">
    <property type="component" value="Unassembled WGS sequence"/>
</dbReference>
<keyword evidence="7" id="KW-1185">Reference proteome</keyword>
<evidence type="ECO:0000256" key="1">
    <source>
        <dbReference type="ARBA" id="ARBA00004123"/>
    </source>
</evidence>
<dbReference type="AlphaFoldDB" id="A0A7R9Q313"/>
<dbReference type="GO" id="GO:0005525">
    <property type="term" value="F:GTP binding"/>
    <property type="evidence" value="ECO:0007669"/>
    <property type="project" value="InterPro"/>
</dbReference>
<sequence length="209" mass="23712">QEEDAQPLTEPIIQPVRLKKFSHEVQDLPTTVYDLEFMTDLMDSTELIRNVAFVGHLHHGKTAFIDCIVEQTHPELKTKEGKAFRFTDILYTEQERGVSIKSTPITVVMQDLKSKSYLMNIMDTPGHVNFSDEVTAAIRLCDGIVLFVDAAEGVMLNTERLLRHAVQEGLAITVCINKIDRLILELKLPPNDAYFKIKYILDEINSLIA</sequence>
<keyword evidence="2" id="KW-0507">mRNA processing</keyword>
<reference evidence="6" key="1">
    <citation type="submission" date="2020-11" db="EMBL/GenBank/DDBJ databases">
        <authorList>
            <person name="Tran Van P."/>
        </authorList>
    </citation>
    <scope>NUCLEOTIDE SEQUENCE</scope>
</reference>
<dbReference type="GO" id="GO:0071007">
    <property type="term" value="C:U2-type catalytic step 2 spliceosome"/>
    <property type="evidence" value="ECO:0007669"/>
    <property type="project" value="TreeGrafter"/>
</dbReference>
<feature type="non-terminal residue" evidence="6">
    <location>
        <position position="1"/>
    </location>
</feature>
<proteinExistence type="predicted"/>
<organism evidence="6">
    <name type="scientific">Medioppia subpectinata</name>
    <dbReference type="NCBI Taxonomy" id="1979941"/>
    <lineage>
        <taxon>Eukaryota</taxon>
        <taxon>Metazoa</taxon>
        <taxon>Ecdysozoa</taxon>
        <taxon>Arthropoda</taxon>
        <taxon>Chelicerata</taxon>
        <taxon>Arachnida</taxon>
        <taxon>Acari</taxon>
        <taxon>Acariformes</taxon>
        <taxon>Sarcoptiformes</taxon>
        <taxon>Oribatida</taxon>
        <taxon>Brachypylina</taxon>
        <taxon>Oppioidea</taxon>
        <taxon>Oppiidae</taxon>
        <taxon>Medioppia</taxon>
    </lineage>
</organism>
<dbReference type="InterPro" id="IPR027417">
    <property type="entry name" value="P-loop_NTPase"/>
</dbReference>
<dbReference type="PANTHER" id="PTHR42908:SF6">
    <property type="entry name" value="116 KDA U5 SMALL NUCLEAR RIBONUCLEOPROTEIN COMPONENT"/>
    <property type="match status" value="1"/>
</dbReference>
<dbReference type="OrthoDB" id="364892at2759"/>
<dbReference type="PROSITE" id="PS51722">
    <property type="entry name" value="G_TR_2"/>
    <property type="match status" value="1"/>
</dbReference>
<dbReference type="InterPro" id="IPR005225">
    <property type="entry name" value="Small_GTP-bd"/>
</dbReference>
<dbReference type="GO" id="GO:0030623">
    <property type="term" value="F:U5 snRNA binding"/>
    <property type="evidence" value="ECO:0007669"/>
    <property type="project" value="TreeGrafter"/>
</dbReference>
<dbReference type="SUPFAM" id="SSF52540">
    <property type="entry name" value="P-loop containing nucleoside triphosphate hydrolases"/>
    <property type="match status" value="1"/>
</dbReference>
<feature type="domain" description="Tr-type G" evidence="5">
    <location>
        <begin position="46"/>
        <end position="209"/>
    </location>
</feature>
<evidence type="ECO:0000256" key="4">
    <source>
        <dbReference type="ARBA" id="ARBA00023242"/>
    </source>
</evidence>
<dbReference type="NCBIfam" id="TIGR00231">
    <property type="entry name" value="small_GTP"/>
    <property type="match status" value="1"/>
</dbReference>
<evidence type="ECO:0000256" key="2">
    <source>
        <dbReference type="ARBA" id="ARBA00022664"/>
    </source>
</evidence>
<dbReference type="Pfam" id="PF00009">
    <property type="entry name" value="GTP_EFTU"/>
    <property type="match status" value="1"/>
</dbReference>
<accession>A0A7R9Q313</accession>
<dbReference type="EMBL" id="CAJPIZ010008022">
    <property type="protein sequence ID" value="CAG2110796.1"/>
    <property type="molecule type" value="Genomic_DNA"/>
</dbReference>
<keyword evidence="4" id="KW-0539">Nucleus</keyword>
<keyword evidence="3" id="KW-0508">mRNA splicing</keyword>
<dbReference type="InterPro" id="IPR000795">
    <property type="entry name" value="T_Tr_GTP-bd_dom"/>
</dbReference>
<dbReference type="GO" id="GO:0046540">
    <property type="term" value="C:U4/U6 x U5 tri-snRNP complex"/>
    <property type="evidence" value="ECO:0007669"/>
    <property type="project" value="TreeGrafter"/>
</dbReference>
<comment type="subcellular location">
    <subcellularLocation>
        <location evidence="1">Nucleus</location>
    </subcellularLocation>
</comment>
<evidence type="ECO:0000313" key="6">
    <source>
        <dbReference type="EMBL" id="CAD7630366.1"/>
    </source>
</evidence>
<evidence type="ECO:0000259" key="5">
    <source>
        <dbReference type="PROSITE" id="PS51722"/>
    </source>
</evidence>
<dbReference type="EMBL" id="OC862597">
    <property type="protein sequence ID" value="CAD7630366.1"/>
    <property type="molecule type" value="Genomic_DNA"/>
</dbReference>
<dbReference type="GO" id="GO:0000398">
    <property type="term" value="P:mRNA splicing, via spliceosome"/>
    <property type="evidence" value="ECO:0007669"/>
    <property type="project" value="TreeGrafter"/>
</dbReference>